<evidence type="ECO:0000313" key="17">
    <source>
        <dbReference type="Proteomes" id="UP001595536"/>
    </source>
</evidence>
<dbReference type="PROSITE" id="PS00697">
    <property type="entry name" value="DNA_LIGASE_A1"/>
    <property type="match status" value="1"/>
</dbReference>
<evidence type="ECO:0000256" key="1">
    <source>
        <dbReference type="ARBA" id="ARBA00012727"/>
    </source>
</evidence>
<dbReference type="Gene3D" id="1.10.3260.10">
    <property type="entry name" value="DNA ligase, ATP-dependent, N-terminal domain"/>
    <property type="match status" value="1"/>
</dbReference>
<dbReference type="SUPFAM" id="SSF56091">
    <property type="entry name" value="DNA ligase/mRNA capping enzyme, catalytic domain"/>
    <property type="match status" value="1"/>
</dbReference>
<dbReference type="InterPro" id="IPR012309">
    <property type="entry name" value="DNA_ligase_ATP-dep_C"/>
</dbReference>
<evidence type="ECO:0000256" key="8">
    <source>
        <dbReference type="ARBA" id="ARBA00022840"/>
    </source>
</evidence>
<keyword evidence="17" id="KW-1185">Reference proteome</keyword>
<dbReference type="InterPro" id="IPR012340">
    <property type="entry name" value="NA-bd_OB-fold"/>
</dbReference>
<evidence type="ECO:0000256" key="6">
    <source>
        <dbReference type="ARBA" id="ARBA00022741"/>
    </source>
</evidence>
<proteinExistence type="predicted"/>
<dbReference type="GO" id="GO:0003910">
    <property type="term" value="F:DNA ligase (ATP) activity"/>
    <property type="evidence" value="ECO:0007669"/>
    <property type="project" value="UniProtKB-EC"/>
</dbReference>
<dbReference type="NCBIfam" id="NF006701">
    <property type="entry name" value="PRK09247.1"/>
    <property type="match status" value="1"/>
</dbReference>
<evidence type="ECO:0000313" key="16">
    <source>
        <dbReference type="EMBL" id="MFC3266402.1"/>
    </source>
</evidence>
<keyword evidence="6" id="KW-0547">Nucleotide-binding</keyword>
<protein>
    <recommendedName>
        <fullName evidence="1">DNA ligase (ATP)</fullName>
        <ecNumber evidence="1">6.5.1.1</ecNumber>
    </recommendedName>
</protein>
<dbReference type="Gene3D" id="3.30.470.30">
    <property type="entry name" value="DNA ligase/mRNA capping enzyme"/>
    <property type="match status" value="1"/>
</dbReference>
<dbReference type="InterPro" id="IPR012310">
    <property type="entry name" value="DNA_ligase_ATP-dep_cent"/>
</dbReference>
<evidence type="ECO:0000256" key="13">
    <source>
        <dbReference type="ARBA" id="ARBA00034003"/>
    </source>
</evidence>
<keyword evidence="2 16" id="KW-0436">Ligase</keyword>
<evidence type="ECO:0000256" key="3">
    <source>
        <dbReference type="ARBA" id="ARBA00022618"/>
    </source>
</evidence>
<evidence type="ECO:0000256" key="11">
    <source>
        <dbReference type="ARBA" id="ARBA00023204"/>
    </source>
</evidence>
<keyword evidence="11" id="KW-0234">DNA repair</keyword>
<evidence type="ECO:0000256" key="12">
    <source>
        <dbReference type="ARBA" id="ARBA00023306"/>
    </source>
</evidence>
<comment type="caution">
    <text evidence="16">The sequence shown here is derived from an EMBL/GenBank/DDBJ whole genome shotgun (WGS) entry which is preliminary data.</text>
</comment>
<keyword evidence="5" id="KW-0479">Metal-binding</keyword>
<accession>A0ABV7LEQ0</accession>
<dbReference type="PANTHER" id="PTHR45674">
    <property type="entry name" value="DNA LIGASE 1/3 FAMILY MEMBER"/>
    <property type="match status" value="1"/>
</dbReference>
<evidence type="ECO:0000256" key="4">
    <source>
        <dbReference type="ARBA" id="ARBA00022705"/>
    </source>
</evidence>
<dbReference type="InterPro" id="IPR036599">
    <property type="entry name" value="DNA_ligase_N_sf"/>
</dbReference>
<name>A0ABV7LEQ0_9HYPH</name>
<gene>
    <name evidence="16" type="ORF">ACFOEX_08560</name>
</gene>
<feature type="domain" description="ATP-dependent DNA ligase family profile" evidence="14">
    <location>
        <begin position="203"/>
        <end position="412"/>
    </location>
</feature>
<sequence length="550" mass="60387">MNRFAALADRLAFESSRNARLRILADYFATTPDPDRGYALAALAGELAFPHAGPALLRRLVSARVDPALFAMSYDYVGDLSETVALLWPAPRTPPAAGLSLARVVETMAGATRAQMEPLLAGWLDVLDETGRWALLKLVTGNFRVGVSGRLARLALARYGGREAQEIETIWPGLAPPYEALFAWAEGRGPRPRGAEATPFRPPMLSHPVTRAELEALDPADFAAEWKWDGIRVQAVAGADAQGAPAARLWSRAGEDISAAFPDLIAALLELEGFQGTLDGELLVARDGAAQDFNTLQQRLNRKTVSARMLRDWPAHIRVWDLLSLDGADLTPLPWTQRRERLEALVARFAHPRVSLSPLIPFASWAALAAARDDPAAAGAGPDAAAVEGCMLKRRDSVYVSGRPRGPWFKWKRDPWLVDAVLMYARRGHGRRSSFHSDLTFGVWTGGEDGEPRLTPVGKAYFGFTDAELAQLDRFIRNNTVARYGPVREVAHEPDRGLVLEIAFEGLRRSPRHRSGLAMRFPRIHRIRWDKPPAAADALCALERLLAAPP</sequence>
<keyword evidence="10" id="KW-0233">DNA recombination</keyword>
<keyword evidence="9" id="KW-0460">Magnesium</keyword>
<dbReference type="NCBIfam" id="TIGR04120">
    <property type="entry name" value="DNA_lig_bact"/>
    <property type="match status" value="1"/>
</dbReference>
<dbReference type="InterPro" id="IPR050191">
    <property type="entry name" value="ATP-dep_DNA_ligase"/>
</dbReference>
<evidence type="ECO:0000256" key="5">
    <source>
        <dbReference type="ARBA" id="ARBA00022723"/>
    </source>
</evidence>
<organism evidence="16 17">
    <name type="scientific">Camelimonas abortus</name>
    <dbReference type="NCBI Taxonomy" id="1017184"/>
    <lineage>
        <taxon>Bacteria</taxon>
        <taxon>Pseudomonadati</taxon>
        <taxon>Pseudomonadota</taxon>
        <taxon>Alphaproteobacteria</taxon>
        <taxon>Hyphomicrobiales</taxon>
        <taxon>Chelatococcaceae</taxon>
        <taxon>Camelimonas</taxon>
    </lineage>
</organism>
<dbReference type="InterPro" id="IPR026333">
    <property type="entry name" value="ATP_dep_DNA_lig_pp_1105_fam"/>
</dbReference>
<evidence type="ECO:0000256" key="10">
    <source>
        <dbReference type="ARBA" id="ARBA00023172"/>
    </source>
</evidence>
<feature type="domain" description="DNA ligase ATP-dependent C-terminal" evidence="15">
    <location>
        <begin position="434"/>
        <end position="531"/>
    </location>
</feature>
<dbReference type="RefSeq" id="WP_376828663.1">
    <property type="nucleotide sequence ID" value="NZ_JBHLWR010000004.1"/>
</dbReference>
<dbReference type="SUPFAM" id="SSF50249">
    <property type="entry name" value="Nucleic acid-binding proteins"/>
    <property type="match status" value="1"/>
</dbReference>
<comment type="catalytic activity">
    <reaction evidence="13">
        <text>ATP + (deoxyribonucleotide)n-3'-hydroxyl + 5'-phospho-(deoxyribonucleotide)m = (deoxyribonucleotide)n+m + AMP + diphosphate.</text>
        <dbReference type="EC" id="6.5.1.1"/>
    </reaction>
</comment>
<dbReference type="PANTHER" id="PTHR45674:SF13">
    <property type="entry name" value="DNA LIGASE-RELATED"/>
    <property type="match status" value="1"/>
</dbReference>
<dbReference type="Pfam" id="PF04679">
    <property type="entry name" value="DNA_ligase_A_C"/>
    <property type="match status" value="1"/>
</dbReference>
<dbReference type="EC" id="6.5.1.1" evidence="1"/>
<dbReference type="EMBL" id="JBHRUV010000038">
    <property type="protein sequence ID" value="MFC3266402.1"/>
    <property type="molecule type" value="Genomic_DNA"/>
</dbReference>
<dbReference type="Pfam" id="PF01068">
    <property type="entry name" value="DNA_ligase_A_M"/>
    <property type="match status" value="1"/>
</dbReference>
<dbReference type="Proteomes" id="UP001595536">
    <property type="component" value="Unassembled WGS sequence"/>
</dbReference>
<keyword evidence="12" id="KW-0131">Cell cycle</keyword>
<evidence type="ECO:0000259" key="15">
    <source>
        <dbReference type="Pfam" id="PF04679"/>
    </source>
</evidence>
<dbReference type="InterPro" id="IPR016059">
    <property type="entry name" value="DNA_ligase_ATP-dep_CS"/>
</dbReference>
<evidence type="ECO:0000256" key="7">
    <source>
        <dbReference type="ARBA" id="ARBA00022763"/>
    </source>
</evidence>
<keyword evidence="7" id="KW-0227">DNA damage</keyword>
<dbReference type="Gene3D" id="2.40.50.140">
    <property type="entry name" value="Nucleic acid-binding proteins"/>
    <property type="match status" value="1"/>
</dbReference>
<keyword evidence="8" id="KW-0067">ATP-binding</keyword>
<keyword evidence="3" id="KW-0132">Cell division</keyword>
<evidence type="ECO:0000256" key="2">
    <source>
        <dbReference type="ARBA" id="ARBA00022598"/>
    </source>
</evidence>
<evidence type="ECO:0000259" key="14">
    <source>
        <dbReference type="Pfam" id="PF01068"/>
    </source>
</evidence>
<reference evidence="17" key="1">
    <citation type="journal article" date="2019" name="Int. J. Syst. Evol. Microbiol.">
        <title>The Global Catalogue of Microorganisms (GCM) 10K type strain sequencing project: providing services to taxonomists for standard genome sequencing and annotation.</title>
        <authorList>
            <consortium name="The Broad Institute Genomics Platform"/>
            <consortium name="The Broad Institute Genome Sequencing Center for Infectious Disease"/>
            <person name="Wu L."/>
            <person name="Ma J."/>
        </authorList>
    </citation>
    <scope>NUCLEOTIDE SEQUENCE [LARGE SCALE GENOMIC DNA]</scope>
    <source>
        <strain evidence="17">CCM 7941</strain>
    </source>
</reference>
<keyword evidence="4" id="KW-0235">DNA replication</keyword>
<evidence type="ECO:0000256" key="9">
    <source>
        <dbReference type="ARBA" id="ARBA00022842"/>
    </source>
</evidence>